<comment type="caution">
    <text evidence="2">The sequence shown here is derived from an EMBL/GenBank/DDBJ whole genome shotgun (WGS) entry which is preliminary data.</text>
</comment>
<dbReference type="Proteomes" id="UP000839834">
    <property type="component" value="Unassembled WGS sequence"/>
</dbReference>
<sequence length="98" mass="10845">MRILVGRIRSFPPPRYFIRPPYTGVLASQTRHDDSSQSSMIRGDFTGSGEALITTNRPGNELLPGPSVSRSRYMSYTKCHVPVPGSACISSLRKLISY</sequence>
<reference evidence="2" key="1">
    <citation type="submission" date="2018-08" db="EMBL/GenBank/DDBJ databases">
        <authorList>
            <consortium name="GenomeTrakr network: Whole genome sequencing for foodborne pathogen traceback"/>
        </authorList>
    </citation>
    <scope>NUCLEOTIDE SEQUENCE [LARGE SCALE GENOMIC DNA]</scope>
    <source>
        <strain evidence="2">FLUFL-1338</strain>
        <strain evidence="1">FLUFL-367</strain>
    </source>
</reference>
<protein>
    <submittedName>
        <fullName evidence="2">Uncharacterized protein</fullName>
    </submittedName>
</protein>
<gene>
    <name evidence="2" type="ORF">KO51_24855</name>
    <name evidence="1" type="ORF">NL99_22935</name>
</gene>
<dbReference type="AlphaFoldDB" id="A0A3R0C5B0"/>
<evidence type="ECO:0000313" key="1">
    <source>
        <dbReference type="EMBL" id="EAA8667747.1"/>
    </source>
</evidence>
<accession>A0A3R0C5B0</accession>
<organism evidence="2">
    <name type="scientific">Salmonella enterica</name>
    <name type="common">Salmonella choleraesuis</name>
    <dbReference type="NCBI Taxonomy" id="28901"/>
    <lineage>
        <taxon>Bacteria</taxon>
        <taxon>Pseudomonadati</taxon>
        <taxon>Pseudomonadota</taxon>
        <taxon>Gammaproteobacteria</taxon>
        <taxon>Enterobacterales</taxon>
        <taxon>Enterobacteriaceae</taxon>
        <taxon>Salmonella</taxon>
    </lineage>
</organism>
<dbReference type="EMBL" id="AAACVH010000051">
    <property type="protein sequence ID" value="EAA8667747.1"/>
    <property type="molecule type" value="Genomic_DNA"/>
</dbReference>
<proteinExistence type="predicted"/>
<dbReference type="Proteomes" id="UP000885283">
    <property type="component" value="Unassembled WGS sequence"/>
</dbReference>
<name>A0A3R0C5B0_SALER</name>
<evidence type="ECO:0000313" key="2">
    <source>
        <dbReference type="EMBL" id="MIK94623.1"/>
    </source>
</evidence>
<dbReference type="EMBL" id="RSMR01000043">
    <property type="protein sequence ID" value="MIK94623.1"/>
    <property type="molecule type" value="Genomic_DNA"/>
</dbReference>